<feature type="domain" description="Doublecortin" evidence="2">
    <location>
        <begin position="4"/>
        <end position="86"/>
    </location>
</feature>
<gene>
    <name evidence="3" type="primary">DCDC2B</name>
</gene>
<dbReference type="InterPro" id="IPR036572">
    <property type="entry name" value="Doublecortin_dom_sf"/>
</dbReference>
<dbReference type="Pfam" id="PF03607">
    <property type="entry name" value="DCX"/>
    <property type="match status" value="2"/>
</dbReference>
<dbReference type="FunFam" id="3.10.20.230:FF:000004">
    <property type="entry name" value="Doublecortin domain containing 2"/>
    <property type="match status" value="1"/>
</dbReference>
<dbReference type="SMART" id="SM00537">
    <property type="entry name" value="DCX"/>
    <property type="match status" value="2"/>
</dbReference>
<organism evidence="3 4">
    <name type="scientific">Chelonoidis abingdonii</name>
    <name type="common">Abingdon island giant tortoise</name>
    <name type="synonym">Testudo abingdonii</name>
    <dbReference type="NCBI Taxonomy" id="106734"/>
    <lineage>
        <taxon>Eukaryota</taxon>
        <taxon>Metazoa</taxon>
        <taxon>Chordata</taxon>
        <taxon>Craniata</taxon>
        <taxon>Vertebrata</taxon>
        <taxon>Euteleostomi</taxon>
        <taxon>Archelosauria</taxon>
        <taxon>Testudinata</taxon>
        <taxon>Testudines</taxon>
        <taxon>Cryptodira</taxon>
        <taxon>Durocryptodira</taxon>
        <taxon>Testudinoidea</taxon>
        <taxon>Testudinidae</taxon>
        <taxon>Chelonoidis</taxon>
    </lineage>
</organism>
<evidence type="ECO:0000313" key="4">
    <source>
        <dbReference type="Proteomes" id="UP000694404"/>
    </source>
</evidence>
<dbReference type="PANTHER" id="PTHR23004">
    <property type="entry name" value="DOUBLECORTIN DOMAIN CONTAINING 2"/>
    <property type="match status" value="1"/>
</dbReference>
<name>A0A8C0J2D9_CHEAB</name>
<dbReference type="GO" id="GO:0005874">
    <property type="term" value="C:microtubule"/>
    <property type="evidence" value="ECO:0007669"/>
    <property type="project" value="TreeGrafter"/>
</dbReference>
<dbReference type="FunFam" id="3.10.20.230:FF:000011">
    <property type="entry name" value="Doublecortin domain containing 2B"/>
    <property type="match status" value="1"/>
</dbReference>
<dbReference type="SUPFAM" id="SSF89837">
    <property type="entry name" value="Doublecortin (DC)"/>
    <property type="match status" value="2"/>
</dbReference>
<dbReference type="PROSITE" id="PS50309">
    <property type="entry name" value="DC"/>
    <property type="match status" value="2"/>
</dbReference>
<feature type="domain" description="Doublecortin" evidence="2">
    <location>
        <begin position="109"/>
        <end position="187"/>
    </location>
</feature>
<accession>A0A8C0J2D9</accession>
<dbReference type="CDD" id="cd17150">
    <property type="entry name" value="DCX1_DCDC2B"/>
    <property type="match status" value="1"/>
</dbReference>
<keyword evidence="1" id="KW-0677">Repeat</keyword>
<dbReference type="GeneTree" id="ENSGT00940000161946"/>
<proteinExistence type="predicted"/>
<reference evidence="3" key="2">
    <citation type="submission" date="2025-09" db="UniProtKB">
        <authorList>
            <consortium name="Ensembl"/>
        </authorList>
    </citation>
    <scope>IDENTIFICATION</scope>
</reference>
<dbReference type="PANTHER" id="PTHR23004:SF10">
    <property type="entry name" value="DOUBLECORTIN DOMAIN-CONTAINING PROTEIN 2B"/>
    <property type="match status" value="1"/>
</dbReference>
<dbReference type="Ensembl" id="ENSCABT00000028019.1">
    <property type="protein sequence ID" value="ENSCABP00000025571.1"/>
    <property type="gene ID" value="ENSCABG00000018813.1"/>
</dbReference>
<keyword evidence="4" id="KW-1185">Reference proteome</keyword>
<evidence type="ECO:0000313" key="3">
    <source>
        <dbReference type="Ensembl" id="ENSCABP00000025571.1"/>
    </source>
</evidence>
<protein>
    <submittedName>
        <fullName evidence="3">Doublecortin domain containing 2B</fullName>
    </submittedName>
</protein>
<reference evidence="3" key="1">
    <citation type="submission" date="2025-08" db="UniProtKB">
        <authorList>
            <consortium name="Ensembl"/>
        </authorList>
    </citation>
    <scope>IDENTIFICATION</scope>
</reference>
<dbReference type="Gene3D" id="3.10.20.230">
    <property type="entry name" value="Doublecortin domain"/>
    <property type="match status" value="2"/>
</dbReference>
<evidence type="ECO:0000256" key="1">
    <source>
        <dbReference type="ARBA" id="ARBA00022737"/>
    </source>
</evidence>
<dbReference type="GO" id="GO:0035556">
    <property type="term" value="P:intracellular signal transduction"/>
    <property type="evidence" value="ECO:0007669"/>
    <property type="project" value="InterPro"/>
</dbReference>
<dbReference type="OMA" id="LYTPKHG"/>
<sequence length="247" mass="27933">MRGGNVMIYRNGDSFFHGRKFVVNQRQFLTFEAFLNEVTSTIHASVAVRNIYTPRQGHRVTELEELQNGCPYVAAGFERFKRLDSVWRTPGPPCLGAPGKRHTLSPSLVFRNGDLLSPPFRLLLSKSTLKEWDTILGLLTEKANLHSGAVRKLCQLDGVPVSSGEELVNGEYYVAVGVEKYKNLPYFELLVPKNSGHRCLGYPFKISLLLTEEGSVYKVKDLRKELRGAREVVEDEYTKMELPIDQV</sequence>
<dbReference type="Proteomes" id="UP000694404">
    <property type="component" value="Unplaced"/>
</dbReference>
<dbReference type="InterPro" id="IPR003533">
    <property type="entry name" value="Doublecortin_dom"/>
</dbReference>
<evidence type="ECO:0000259" key="2">
    <source>
        <dbReference type="PROSITE" id="PS50309"/>
    </source>
</evidence>
<dbReference type="AlphaFoldDB" id="A0A8C0J2D9"/>
<dbReference type="GO" id="GO:0005815">
    <property type="term" value="C:microtubule organizing center"/>
    <property type="evidence" value="ECO:0007669"/>
    <property type="project" value="TreeGrafter"/>
</dbReference>